<dbReference type="InterPro" id="IPR011990">
    <property type="entry name" value="TPR-like_helical_dom_sf"/>
</dbReference>
<sequence length="478" mass="53538">MNIKQYKNGLFLVFAIMVLFSCKNYFDVDTSDRQTEEKTFSSVEGFKKALAGTYTTVYSYYASQFYRYPEVAGNMTDLRSRGTGSLGEQYDFISDPEQEIGAVGYIWRYIFISITNANNIINHYSTFIAKNPGATSSLDTVKAQALFIRALAHFDLCRTYAQPYNYTSDAGHLGVPVVLKNPAPEDAVERATVKQVYDQVIADLKEAERLFGSNGSGDAYFASKKAVQALLARVYLYAGNWDEAINYATLVINNSALATGTDYAAMFTNLIPGKEAIFRLNGYLQPKSGNLSQVYSLKSPVYVPADTLMKLFDPADIRLNLFQKDPQNTGKWFTRKWSIAVDYNANTERYDPLVLRTSEMYLVRAEANLNKNNLAACSADLKIIIGRALDKDPQSILLTETDKTVLDRTITVERAKEFCFEGHNFFDITRRKQNLVRGATTASIVKSINYPSNYFVLPIPQSEMDANPGMAGNPTVNR</sequence>
<keyword evidence="5" id="KW-0998">Cell outer membrane</keyword>
<protein>
    <submittedName>
        <fullName evidence="8">RagB/SusD family nutrient uptake outer membrane protein</fullName>
    </submittedName>
</protein>
<dbReference type="Gene3D" id="1.25.40.900">
    <property type="match status" value="1"/>
</dbReference>
<keyword evidence="9" id="KW-1185">Reference proteome</keyword>
<evidence type="ECO:0000313" key="9">
    <source>
        <dbReference type="Proteomes" id="UP001199816"/>
    </source>
</evidence>
<evidence type="ECO:0000259" key="7">
    <source>
        <dbReference type="Pfam" id="PF14322"/>
    </source>
</evidence>
<keyword evidence="4" id="KW-0472">Membrane</keyword>
<dbReference type="Gene3D" id="2.20.20.130">
    <property type="match status" value="1"/>
</dbReference>
<dbReference type="Gene3D" id="1.25.40.390">
    <property type="match status" value="1"/>
</dbReference>
<proteinExistence type="inferred from homology"/>
<feature type="domain" description="RagB/SusD" evidence="6">
    <location>
        <begin position="327"/>
        <end position="474"/>
    </location>
</feature>
<dbReference type="Proteomes" id="UP001199816">
    <property type="component" value="Unassembled WGS sequence"/>
</dbReference>
<reference evidence="8 9" key="1">
    <citation type="submission" date="2021-11" db="EMBL/GenBank/DDBJ databases">
        <title>Genomic of Niabella pedocola.</title>
        <authorList>
            <person name="Wu T."/>
        </authorList>
    </citation>
    <scope>NUCLEOTIDE SEQUENCE [LARGE SCALE GENOMIC DNA]</scope>
    <source>
        <strain evidence="8 9">JCM 31011</strain>
    </source>
</reference>
<dbReference type="RefSeq" id="WP_231003656.1">
    <property type="nucleotide sequence ID" value="NZ_JAJNEC010000004.1"/>
</dbReference>
<dbReference type="InterPro" id="IPR033985">
    <property type="entry name" value="SusD-like_N"/>
</dbReference>
<evidence type="ECO:0000256" key="2">
    <source>
        <dbReference type="ARBA" id="ARBA00006275"/>
    </source>
</evidence>
<evidence type="ECO:0000259" key="6">
    <source>
        <dbReference type="Pfam" id="PF07980"/>
    </source>
</evidence>
<dbReference type="EMBL" id="JAJNEC010000004">
    <property type="protein sequence ID" value="MCD2422556.1"/>
    <property type="molecule type" value="Genomic_DNA"/>
</dbReference>
<evidence type="ECO:0000256" key="1">
    <source>
        <dbReference type="ARBA" id="ARBA00004442"/>
    </source>
</evidence>
<accession>A0ABS8PRP7</accession>
<dbReference type="SUPFAM" id="SSF48452">
    <property type="entry name" value="TPR-like"/>
    <property type="match status" value="1"/>
</dbReference>
<dbReference type="Pfam" id="PF14322">
    <property type="entry name" value="SusD-like_3"/>
    <property type="match status" value="1"/>
</dbReference>
<comment type="caution">
    <text evidence="8">The sequence shown here is derived from an EMBL/GenBank/DDBJ whole genome shotgun (WGS) entry which is preliminary data.</text>
</comment>
<evidence type="ECO:0000313" key="8">
    <source>
        <dbReference type="EMBL" id="MCD2422556.1"/>
    </source>
</evidence>
<comment type="similarity">
    <text evidence="2">Belongs to the SusD family.</text>
</comment>
<keyword evidence="3" id="KW-0732">Signal</keyword>
<comment type="subcellular location">
    <subcellularLocation>
        <location evidence="1">Cell outer membrane</location>
    </subcellularLocation>
</comment>
<organism evidence="8 9">
    <name type="scientific">Niabella pedocola</name>
    <dbReference type="NCBI Taxonomy" id="1752077"/>
    <lineage>
        <taxon>Bacteria</taxon>
        <taxon>Pseudomonadati</taxon>
        <taxon>Bacteroidota</taxon>
        <taxon>Chitinophagia</taxon>
        <taxon>Chitinophagales</taxon>
        <taxon>Chitinophagaceae</taxon>
        <taxon>Niabella</taxon>
    </lineage>
</organism>
<evidence type="ECO:0000256" key="3">
    <source>
        <dbReference type="ARBA" id="ARBA00022729"/>
    </source>
</evidence>
<dbReference type="PROSITE" id="PS51257">
    <property type="entry name" value="PROKAR_LIPOPROTEIN"/>
    <property type="match status" value="1"/>
</dbReference>
<evidence type="ECO:0000256" key="5">
    <source>
        <dbReference type="ARBA" id="ARBA00023237"/>
    </source>
</evidence>
<dbReference type="InterPro" id="IPR012944">
    <property type="entry name" value="SusD_RagB_dom"/>
</dbReference>
<name>A0ABS8PRP7_9BACT</name>
<gene>
    <name evidence="8" type="ORF">LQ567_07255</name>
</gene>
<feature type="domain" description="SusD-like N-terminal" evidence="7">
    <location>
        <begin position="38"/>
        <end position="236"/>
    </location>
</feature>
<dbReference type="Pfam" id="PF07980">
    <property type="entry name" value="SusD_RagB"/>
    <property type="match status" value="1"/>
</dbReference>
<evidence type="ECO:0000256" key="4">
    <source>
        <dbReference type="ARBA" id="ARBA00023136"/>
    </source>
</evidence>